<reference evidence="1" key="1">
    <citation type="submission" date="2018-05" db="EMBL/GenBank/DDBJ databases">
        <authorList>
            <person name="Lanie J.A."/>
            <person name="Ng W.-L."/>
            <person name="Kazmierczak K.M."/>
            <person name="Andrzejewski T.M."/>
            <person name="Davidsen T.M."/>
            <person name="Wayne K.J."/>
            <person name="Tettelin H."/>
            <person name="Glass J.I."/>
            <person name="Rusch D."/>
            <person name="Podicherti R."/>
            <person name="Tsui H.-C.T."/>
            <person name="Winkler M.E."/>
        </authorList>
    </citation>
    <scope>NUCLEOTIDE SEQUENCE</scope>
</reference>
<accession>A0A382GUP5</accession>
<feature type="non-terminal residue" evidence="1">
    <location>
        <position position="44"/>
    </location>
</feature>
<evidence type="ECO:0000313" key="1">
    <source>
        <dbReference type="EMBL" id="SVB78679.1"/>
    </source>
</evidence>
<gene>
    <name evidence="1" type="ORF">METZ01_LOCUS231533</name>
</gene>
<dbReference type="AlphaFoldDB" id="A0A382GUP5"/>
<protein>
    <submittedName>
        <fullName evidence="1">Uncharacterized protein</fullName>
    </submittedName>
</protein>
<name>A0A382GUP5_9ZZZZ</name>
<sequence>VCKARDSYPDLTATNSLITVEKFMYYDSIENKHGLKHDPFKALI</sequence>
<proteinExistence type="predicted"/>
<feature type="non-terminal residue" evidence="1">
    <location>
        <position position="1"/>
    </location>
</feature>
<dbReference type="EMBL" id="UINC01057481">
    <property type="protein sequence ID" value="SVB78679.1"/>
    <property type="molecule type" value="Genomic_DNA"/>
</dbReference>
<organism evidence="1">
    <name type="scientific">marine metagenome</name>
    <dbReference type="NCBI Taxonomy" id="408172"/>
    <lineage>
        <taxon>unclassified sequences</taxon>
        <taxon>metagenomes</taxon>
        <taxon>ecological metagenomes</taxon>
    </lineage>
</organism>